<keyword evidence="3 5" id="KW-0808">Transferase</keyword>
<sequence>MEAAVTREPAVMLRPMQQADLPAVLAVEQMAYSAPWSEGVFRDCLRVRYCCLVAERVRADGVVAHGIMSVAAGECHVLNLCVHPAFQGRGIGRLLLRRLLALARRQDADTAFLEVRASNRTAIDLYRREGFDEIGVRKGYYPAANEAPSAGREDALAMARAL</sequence>
<feature type="active site" description="Proton donor" evidence="5">
    <location>
        <position position="126"/>
    </location>
</feature>
<dbReference type="NCBIfam" id="TIGR01575">
    <property type="entry name" value="rimI"/>
    <property type="match status" value="1"/>
</dbReference>
<gene>
    <name evidence="5 7" type="primary">rimI</name>
    <name evidence="7" type="ORF">F2Q65_00960</name>
</gene>
<dbReference type="Gene3D" id="3.40.630.30">
    <property type="match status" value="1"/>
</dbReference>
<organism evidence="7 8">
    <name type="scientific">Thiohalocapsa marina</name>
    <dbReference type="NCBI Taxonomy" id="424902"/>
    <lineage>
        <taxon>Bacteria</taxon>
        <taxon>Pseudomonadati</taxon>
        <taxon>Pseudomonadota</taxon>
        <taxon>Gammaproteobacteria</taxon>
        <taxon>Chromatiales</taxon>
        <taxon>Chromatiaceae</taxon>
        <taxon>Thiohalocapsa</taxon>
    </lineage>
</organism>
<accession>A0A5M8FVH8</accession>
<dbReference type="InterPro" id="IPR006464">
    <property type="entry name" value="AcTrfase_RimI/Ard1"/>
</dbReference>
<evidence type="ECO:0000259" key="6">
    <source>
        <dbReference type="PROSITE" id="PS51186"/>
    </source>
</evidence>
<feature type="binding site" evidence="5">
    <location>
        <position position="119"/>
    </location>
    <ligand>
        <name>acetyl-CoA</name>
        <dbReference type="ChEBI" id="CHEBI:57288"/>
    </ligand>
</feature>
<dbReference type="OrthoDB" id="9796919at2"/>
<comment type="function">
    <text evidence="5">Acetylates the N-terminal alanine of ribosomal protein bS18.</text>
</comment>
<keyword evidence="8" id="KW-1185">Reference proteome</keyword>
<evidence type="ECO:0000256" key="2">
    <source>
        <dbReference type="ARBA" id="ARBA00022490"/>
    </source>
</evidence>
<dbReference type="InterPro" id="IPR050680">
    <property type="entry name" value="YpeA/RimI_acetyltransf"/>
</dbReference>
<evidence type="ECO:0000313" key="7">
    <source>
        <dbReference type="EMBL" id="KAA6187841.1"/>
    </source>
</evidence>
<comment type="subcellular location">
    <subcellularLocation>
        <location evidence="5">Cytoplasm</location>
    </subcellularLocation>
</comment>
<comment type="similarity">
    <text evidence="1 5">Belongs to the acetyltransferase family. RimI subfamily.</text>
</comment>
<dbReference type="EMBL" id="VWXX01000001">
    <property type="protein sequence ID" value="KAA6187841.1"/>
    <property type="molecule type" value="Genomic_DNA"/>
</dbReference>
<proteinExistence type="inferred from homology"/>
<dbReference type="EC" id="2.3.1.266" evidence="5"/>
<keyword evidence="4 5" id="KW-0012">Acyltransferase</keyword>
<protein>
    <recommendedName>
        <fullName evidence="5">[Ribosomal protein bS18]-alanine N-acetyltransferase</fullName>
        <ecNumber evidence="5">2.3.1.266</ecNumber>
    </recommendedName>
</protein>
<comment type="caution">
    <text evidence="5">Lacks conserved residue(s) required for the propagation of feature annotation.</text>
</comment>
<dbReference type="PROSITE" id="PS51186">
    <property type="entry name" value="GNAT"/>
    <property type="match status" value="1"/>
</dbReference>
<dbReference type="InterPro" id="IPR000182">
    <property type="entry name" value="GNAT_dom"/>
</dbReference>
<dbReference type="Pfam" id="PF00583">
    <property type="entry name" value="Acetyltransf_1"/>
    <property type="match status" value="1"/>
</dbReference>
<dbReference type="InterPro" id="IPR016181">
    <property type="entry name" value="Acyl_CoA_acyltransferase"/>
</dbReference>
<dbReference type="Proteomes" id="UP000322981">
    <property type="component" value="Unassembled WGS sequence"/>
</dbReference>
<reference evidence="7 8" key="1">
    <citation type="submission" date="2019-09" db="EMBL/GenBank/DDBJ databases">
        <title>Whole-genome sequence of the purple sulfur bacterium Thiohalocapsa marina DSM 19078.</title>
        <authorList>
            <person name="Kyndt J.A."/>
            <person name="Meyer T.E."/>
        </authorList>
    </citation>
    <scope>NUCLEOTIDE SEQUENCE [LARGE SCALE GENOMIC DNA]</scope>
    <source>
        <strain evidence="7 8">DSM 19078</strain>
    </source>
</reference>
<feature type="domain" description="N-acetyltransferase" evidence="6">
    <location>
        <begin position="11"/>
        <end position="162"/>
    </location>
</feature>
<dbReference type="GO" id="GO:0008999">
    <property type="term" value="F:protein-N-terminal-alanine acetyltransferase activity"/>
    <property type="evidence" value="ECO:0007669"/>
    <property type="project" value="UniProtKB-UniRule"/>
</dbReference>
<dbReference type="PANTHER" id="PTHR43420">
    <property type="entry name" value="ACETYLTRANSFERASE"/>
    <property type="match status" value="1"/>
</dbReference>
<feature type="active site" description="Proton acceptor" evidence="5">
    <location>
        <position position="114"/>
    </location>
</feature>
<dbReference type="AlphaFoldDB" id="A0A5M8FVH8"/>
<keyword evidence="2 5" id="KW-0963">Cytoplasm</keyword>
<evidence type="ECO:0000256" key="1">
    <source>
        <dbReference type="ARBA" id="ARBA00005395"/>
    </source>
</evidence>
<dbReference type="SUPFAM" id="SSF55729">
    <property type="entry name" value="Acyl-CoA N-acyltransferases (Nat)"/>
    <property type="match status" value="1"/>
</dbReference>
<comment type="catalytic activity">
    <reaction evidence="5">
        <text>N-terminal L-alanyl-[ribosomal protein bS18] + acetyl-CoA = N-terminal N(alpha)-acetyl-L-alanyl-[ribosomal protein bS18] + CoA + H(+)</text>
        <dbReference type="Rhea" id="RHEA:43756"/>
        <dbReference type="Rhea" id="RHEA-COMP:10676"/>
        <dbReference type="Rhea" id="RHEA-COMP:10677"/>
        <dbReference type="ChEBI" id="CHEBI:15378"/>
        <dbReference type="ChEBI" id="CHEBI:57287"/>
        <dbReference type="ChEBI" id="CHEBI:57288"/>
        <dbReference type="ChEBI" id="CHEBI:64718"/>
        <dbReference type="ChEBI" id="CHEBI:83683"/>
        <dbReference type="EC" id="2.3.1.266"/>
    </reaction>
</comment>
<dbReference type="GO" id="GO:0005737">
    <property type="term" value="C:cytoplasm"/>
    <property type="evidence" value="ECO:0007669"/>
    <property type="project" value="UniProtKB-SubCell"/>
</dbReference>
<name>A0A5M8FVH8_9GAMM</name>
<dbReference type="HAMAP" id="MF_02210">
    <property type="entry name" value="RimI"/>
    <property type="match status" value="1"/>
</dbReference>
<dbReference type="InterPro" id="IPR043690">
    <property type="entry name" value="RimI"/>
</dbReference>
<evidence type="ECO:0000256" key="4">
    <source>
        <dbReference type="ARBA" id="ARBA00023315"/>
    </source>
</evidence>
<comment type="caution">
    <text evidence="7">The sequence shown here is derived from an EMBL/GenBank/DDBJ whole genome shotgun (WGS) entry which is preliminary data.</text>
</comment>
<evidence type="ECO:0000256" key="5">
    <source>
        <dbReference type="HAMAP-Rule" id="MF_02210"/>
    </source>
</evidence>
<evidence type="ECO:0000256" key="3">
    <source>
        <dbReference type="ARBA" id="ARBA00022679"/>
    </source>
</evidence>
<evidence type="ECO:0000313" key="8">
    <source>
        <dbReference type="Proteomes" id="UP000322981"/>
    </source>
</evidence>